<dbReference type="PROSITE" id="PS01039">
    <property type="entry name" value="SBP_BACTERIAL_3"/>
    <property type="match status" value="1"/>
</dbReference>
<dbReference type="SMART" id="SM00062">
    <property type="entry name" value="PBPb"/>
    <property type="match status" value="1"/>
</dbReference>
<dbReference type="OrthoDB" id="9768183at2"/>
<proteinExistence type="inferred from homology"/>
<feature type="signal peptide" evidence="5">
    <location>
        <begin position="1"/>
        <end position="29"/>
    </location>
</feature>
<evidence type="ECO:0000259" key="6">
    <source>
        <dbReference type="SMART" id="SM00062"/>
    </source>
</evidence>
<dbReference type="CDD" id="cd01004">
    <property type="entry name" value="PBP2_MidA_like"/>
    <property type="match status" value="1"/>
</dbReference>
<organism evidence="7 8">
    <name type="scientific">Modicisalibacter muralis</name>
    <dbReference type="NCBI Taxonomy" id="119000"/>
    <lineage>
        <taxon>Bacteria</taxon>
        <taxon>Pseudomonadati</taxon>
        <taxon>Pseudomonadota</taxon>
        <taxon>Gammaproteobacteria</taxon>
        <taxon>Oceanospirillales</taxon>
        <taxon>Halomonadaceae</taxon>
        <taxon>Modicisalibacter</taxon>
    </lineage>
</organism>
<dbReference type="PANTHER" id="PTHR35936">
    <property type="entry name" value="MEMBRANE-BOUND LYTIC MUREIN TRANSGLYCOSYLASE F"/>
    <property type="match status" value="1"/>
</dbReference>
<evidence type="ECO:0000256" key="5">
    <source>
        <dbReference type="SAM" id="SignalP"/>
    </source>
</evidence>
<feature type="domain" description="Solute-binding protein family 3/N-terminal" evidence="6">
    <location>
        <begin position="40"/>
        <end position="269"/>
    </location>
</feature>
<sequence>MTIKQQLNKILLSLSLCAASTLFVQQSYAAPEYGTIEPDKLLIGSDMTYPPYVYLKEGEPAGFEIEFMESVAKHMGLEPEFVDTRFAQLIVGLRSNRFDVIASLLYITPERAEVLDYVPHTRTGTSLIVHSSSDFEPKVPKDLCGMRVSSISGASWIPKLNKVSQEYCLPNDKGAIDIRSFATAPVATQALLSKGVDVQFADAAVAKLAVSKMEDALKITSEKPLYPIAVGLGVNESKPELKAGIAAAIEEMKKSGEYQKILGKYNLSEPDQSEVEKALKDS</sequence>
<reference evidence="7 8" key="1">
    <citation type="submission" date="2016-10" db="EMBL/GenBank/DDBJ databases">
        <authorList>
            <person name="de Groot N.N."/>
        </authorList>
    </citation>
    <scope>NUCLEOTIDE SEQUENCE [LARGE SCALE GENOMIC DNA]</scope>
    <source>
        <strain evidence="7 8">DSM 14789</strain>
    </source>
</reference>
<dbReference type="STRING" id="119000.SAMN05661010_00925"/>
<dbReference type="Pfam" id="PF00497">
    <property type="entry name" value="SBP_bac_3"/>
    <property type="match status" value="1"/>
</dbReference>
<dbReference type="SUPFAM" id="SSF53850">
    <property type="entry name" value="Periplasmic binding protein-like II"/>
    <property type="match status" value="1"/>
</dbReference>
<evidence type="ECO:0000256" key="1">
    <source>
        <dbReference type="ARBA" id="ARBA00004196"/>
    </source>
</evidence>
<evidence type="ECO:0000313" key="8">
    <source>
        <dbReference type="Proteomes" id="UP000198654"/>
    </source>
</evidence>
<comment type="subcellular location">
    <subcellularLocation>
        <location evidence="1">Cell envelope</location>
    </subcellularLocation>
</comment>
<name>A0A1G9HUK8_9GAMM</name>
<dbReference type="AlphaFoldDB" id="A0A1G9HUK8"/>
<dbReference type="Gene3D" id="3.40.190.10">
    <property type="entry name" value="Periplasmic binding protein-like II"/>
    <property type="match status" value="2"/>
</dbReference>
<dbReference type="InterPro" id="IPR018313">
    <property type="entry name" value="SBP_3_CS"/>
</dbReference>
<comment type="similarity">
    <text evidence="2 4">Belongs to the bacterial solute-binding protein 3 family.</text>
</comment>
<dbReference type="RefSeq" id="WP_089726039.1">
    <property type="nucleotide sequence ID" value="NZ_FNGI01000002.1"/>
</dbReference>
<dbReference type="InterPro" id="IPR001638">
    <property type="entry name" value="Solute-binding_3/MltF_N"/>
</dbReference>
<evidence type="ECO:0000256" key="2">
    <source>
        <dbReference type="ARBA" id="ARBA00010333"/>
    </source>
</evidence>
<feature type="chain" id="PRO_5011546509" evidence="5">
    <location>
        <begin position="30"/>
        <end position="282"/>
    </location>
</feature>
<dbReference type="EMBL" id="FNGI01000002">
    <property type="protein sequence ID" value="SDL16648.1"/>
    <property type="molecule type" value="Genomic_DNA"/>
</dbReference>
<accession>A0A1G9HUK8</accession>
<gene>
    <name evidence="7" type="ORF">SAMN05661010_00925</name>
</gene>
<keyword evidence="3 5" id="KW-0732">Signal</keyword>
<evidence type="ECO:0000256" key="4">
    <source>
        <dbReference type="RuleBase" id="RU003744"/>
    </source>
</evidence>
<dbReference type="Proteomes" id="UP000198654">
    <property type="component" value="Unassembled WGS sequence"/>
</dbReference>
<protein>
    <submittedName>
        <fullName evidence="7">Polar amino acid transport system substrate-binding protein</fullName>
    </submittedName>
</protein>
<evidence type="ECO:0000256" key="3">
    <source>
        <dbReference type="ARBA" id="ARBA00022729"/>
    </source>
</evidence>
<dbReference type="GO" id="GO:0030313">
    <property type="term" value="C:cell envelope"/>
    <property type="evidence" value="ECO:0007669"/>
    <property type="project" value="UniProtKB-SubCell"/>
</dbReference>
<keyword evidence="8" id="KW-1185">Reference proteome</keyword>
<evidence type="ECO:0000313" key="7">
    <source>
        <dbReference type="EMBL" id="SDL16648.1"/>
    </source>
</evidence>